<dbReference type="AlphaFoldDB" id="A0A1I5YVQ8"/>
<keyword evidence="2" id="KW-0732">Signal</keyword>
<dbReference type="Proteomes" id="UP000183413">
    <property type="component" value="Unassembled WGS sequence"/>
</dbReference>
<dbReference type="STRING" id="1993.SAMN04489713_13910"/>
<evidence type="ECO:0000313" key="4">
    <source>
        <dbReference type="Proteomes" id="UP000183413"/>
    </source>
</evidence>
<gene>
    <name evidence="3" type="ORF">SAMN04489713_13910</name>
</gene>
<sequence>MRTRLVRSTPLGSRRAACLPVLLAACAAAGCGSSGSSSSGELAPNGRFDTGGTAPAQTAVAPSAIPTAQLYKTVLDRYRAYQAAYKKAYETNDPAALTDVATDPLLTEVTNDVEATKAKGEIWRFTNTFNPRVYARSKDSTKVYVIDCVRTLAGYRYSAKTGKRLDGGRGGAYVYRTTLQYDSGTWRVAATARDKAC</sequence>
<feature type="compositionally biased region" description="Low complexity" evidence="1">
    <location>
        <begin position="33"/>
        <end position="43"/>
    </location>
</feature>
<dbReference type="EMBL" id="FOVH01000039">
    <property type="protein sequence ID" value="SFQ48292.1"/>
    <property type="molecule type" value="Genomic_DNA"/>
</dbReference>
<evidence type="ECO:0008006" key="5">
    <source>
        <dbReference type="Google" id="ProtNLM"/>
    </source>
</evidence>
<reference evidence="3 4" key="1">
    <citation type="submission" date="2016-10" db="EMBL/GenBank/DDBJ databases">
        <authorList>
            <person name="de Groot N.N."/>
        </authorList>
    </citation>
    <scope>NUCLEOTIDE SEQUENCE [LARGE SCALE GENOMIC DNA]</scope>
    <source>
        <strain evidence="3 4">DSM 43067</strain>
    </source>
</reference>
<evidence type="ECO:0000256" key="1">
    <source>
        <dbReference type="SAM" id="MobiDB-lite"/>
    </source>
</evidence>
<evidence type="ECO:0000256" key="2">
    <source>
        <dbReference type="SAM" id="SignalP"/>
    </source>
</evidence>
<feature type="region of interest" description="Disordered" evidence="1">
    <location>
        <begin position="33"/>
        <end position="55"/>
    </location>
</feature>
<keyword evidence="4" id="KW-1185">Reference proteome</keyword>
<dbReference type="RefSeq" id="WP_075025064.1">
    <property type="nucleotide sequence ID" value="NZ_FOVH01000039.1"/>
</dbReference>
<accession>A0A1I5YVQ8</accession>
<feature type="chain" id="PRO_5038945359" description="Mce-associated membrane protein" evidence="2">
    <location>
        <begin position="30"/>
        <end position="197"/>
    </location>
</feature>
<name>A0A1I5YVQ8_9ACTN</name>
<proteinExistence type="predicted"/>
<dbReference type="PROSITE" id="PS51257">
    <property type="entry name" value="PROKAR_LIPOPROTEIN"/>
    <property type="match status" value="1"/>
</dbReference>
<feature type="signal peptide" evidence="2">
    <location>
        <begin position="1"/>
        <end position="29"/>
    </location>
</feature>
<dbReference type="InParanoid" id="A0A1I5YVQ8"/>
<evidence type="ECO:0000313" key="3">
    <source>
        <dbReference type="EMBL" id="SFQ48292.1"/>
    </source>
</evidence>
<protein>
    <recommendedName>
        <fullName evidence="5">Mce-associated membrane protein</fullName>
    </recommendedName>
</protein>
<organism evidence="3 4">
    <name type="scientific">Actinomadura madurae</name>
    <dbReference type="NCBI Taxonomy" id="1993"/>
    <lineage>
        <taxon>Bacteria</taxon>
        <taxon>Bacillati</taxon>
        <taxon>Actinomycetota</taxon>
        <taxon>Actinomycetes</taxon>
        <taxon>Streptosporangiales</taxon>
        <taxon>Thermomonosporaceae</taxon>
        <taxon>Actinomadura</taxon>
    </lineage>
</organism>